<dbReference type="InterPro" id="IPR029045">
    <property type="entry name" value="ClpP/crotonase-like_dom_sf"/>
</dbReference>
<reference evidence="3" key="1">
    <citation type="submission" date="2023-07" db="EMBL/GenBank/DDBJ databases">
        <title>Isolating and identifying novel microbial strains from the Mariana Trench.</title>
        <authorList>
            <person name="Fu H."/>
        </authorList>
    </citation>
    <scope>NUCLEOTIDE SEQUENCE [LARGE SCALE GENOMIC DNA]</scope>
    <source>
        <strain evidence="3">T-y2</strain>
    </source>
</reference>
<dbReference type="EMBL" id="JAVRBG010000008">
    <property type="protein sequence ID" value="MDT0294843.1"/>
    <property type="molecule type" value="Genomic_DNA"/>
</dbReference>
<dbReference type="Gene3D" id="3.90.226.10">
    <property type="entry name" value="2-enoyl-CoA Hydratase, Chain A, domain 1"/>
    <property type="match status" value="1"/>
</dbReference>
<dbReference type="CDD" id="cd06567">
    <property type="entry name" value="Peptidase_S41"/>
    <property type="match status" value="1"/>
</dbReference>
<accession>A0ABU2KJE7</accession>
<dbReference type="Pfam" id="PF03572">
    <property type="entry name" value="Peptidase_S41"/>
    <property type="match status" value="1"/>
</dbReference>
<sequence>MKILITTFILMLTLSCKGQPSTLENTDIYLIVFESDDIGDIRFYLEINTYDNGKIDGGSIKNKYKENFNFLSRLKINWFSGIKNNRLIFLDGSYKDNGDFKTAFYSPLGNYYFTGKLDKNSIEGGVTTNKGVKKGTIRGKKLSENKLPKLSDYNKIVKKFCYSFENNFFNPVFIEKSKYLNFKDKLLRYSTKSIDDLHFVFSVFYYLRSLPYSHIAIWRDINNKEETTEYENEVSYHLEDNIGILDINSFTYDKKIIKEKFEEIFKDNPEGLIIDLRNNSGGSIGPAIELSKFLVTSETSGGYFLSKSFYESKTTKYDSCVVFSEGGLNLFMNAIEKNKCVEVKVSSGNVTFDKPIYIIVNKNTASTCEPIVYALKKQSNIFLVGERTAGKMLSSKKVELIDDFYLFVPNANYITTEKESIDQKGVVPEILIDDNDDTLKKVKKLITKQNF</sequence>
<keyword evidence="3" id="KW-1185">Reference proteome</keyword>
<dbReference type="PANTHER" id="PTHR32060">
    <property type="entry name" value="TAIL-SPECIFIC PROTEASE"/>
    <property type="match status" value="1"/>
</dbReference>
<dbReference type="PANTHER" id="PTHR32060:SF30">
    <property type="entry name" value="CARBOXY-TERMINAL PROCESSING PROTEASE CTPA"/>
    <property type="match status" value="1"/>
</dbReference>
<evidence type="ECO:0000313" key="2">
    <source>
        <dbReference type="EMBL" id="MDT0294843.1"/>
    </source>
</evidence>
<proteinExistence type="predicted"/>
<name>A0ABU2KJE7_9FLAO</name>
<dbReference type="PROSITE" id="PS51257">
    <property type="entry name" value="PROKAR_LIPOPROTEIN"/>
    <property type="match status" value="1"/>
</dbReference>
<dbReference type="SUPFAM" id="SSF52096">
    <property type="entry name" value="ClpP/crotonase"/>
    <property type="match status" value="1"/>
</dbReference>
<comment type="caution">
    <text evidence="2">The sequence shown here is derived from an EMBL/GenBank/DDBJ whole genome shotgun (WGS) entry which is preliminary data.</text>
</comment>
<dbReference type="RefSeq" id="WP_311401774.1">
    <property type="nucleotide sequence ID" value="NZ_JAVRBG010000008.1"/>
</dbReference>
<organism evidence="2 3">
    <name type="scientific">Mesonia ostreae</name>
    <dbReference type="NCBI Taxonomy" id="861110"/>
    <lineage>
        <taxon>Bacteria</taxon>
        <taxon>Pseudomonadati</taxon>
        <taxon>Bacteroidota</taxon>
        <taxon>Flavobacteriia</taxon>
        <taxon>Flavobacteriales</taxon>
        <taxon>Flavobacteriaceae</taxon>
        <taxon>Mesonia</taxon>
    </lineage>
</organism>
<dbReference type="InterPro" id="IPR005151">
    <property type="entry name" value="Tail-specific_protease"/>
</dbReference>
<feature type="domain" description="Tail specific protease" evidence="1">
    <location>
        <begin position="223"/>
        <end position="433"/>
    </location>
</feature>
<gene>
    <name evidence="2" type="ORF">RLT85_09375</name>
</gene>
<protein>
    <submittedName>
        <fullName evidence="2">S41 family peptidase</fullName>
    </submittedName>
</protein>
<evidence type="ECO:0000313" key="3">
    <source>
        <dbReference type="Proteomes" id="UP001182991"/>
    </source>
</evidence>
<dbReference type="SMART" id="SM00245">
    <property type="entry name" value="TSPc"/>
    <property type="match status" value="1"/>
</dbReference>
<dbReference type="Proteomes" id="UP001182991">
    <property type="component" value="Unassembled WGS sequence"/>
</dbReference>
<evidence type="ECO:0000259" key="1">
    <source>
        <dbReference type="SMART" id="SM00245"/>
    </source>
</evidence>